<feature type="transmembrane region" description="Helical" evidence="1">
    <location>
        <begin position="20"/>
        <end position="44"/>
    </location>
</feature>
<sequence length="45" mass="5148">MRERTNDQSEESNDLFHRGLIGNPGCMLVLIVLIIVISIIVNYFN</sequence>
<gene>
    <name evidence="2" type="ORF">J2R98_001956</name>
</gene>
<keyword evidence="1" id="KW-0472">Membrane</keyword>
<proteinExistence type="predicted"/>
<keyword evidence="1" id="KW-1133">Transmembrane helix</keyword>
<dbReference type="Proteomes" id="UP001236723">
    <property type="component" value="Unassembled WGS sequence"/>
</dbReference>
<evidence type="ECO:0000256" key="1">
    <source>
        <dbReference type="SAM" id="Phobius"/>
    </source>
</evidence>
<reference evidence="2 3" key="1">
    <citation type="submission" date="2023-07" db="EMBL/GenBank/DDBJ databases">
        <title>Genomic Encyclopedia of Type Strains, Phase IV (KMG-IV): sequencing the most valuable type-strain genomes for metagenomic binning, comparative biology and taxonomic classification.</title>
        <authorList>
            <person name="Goeker M."/>
        </authorList>
    </citation>
    <scope>NUCLEOTIDE SEQUENCE [LARGE SCALE GENOMIC DNA]</scope>
    <source>
        <strain evidence="2 3">DSM 15448</strain>
    </source>
</reference>
<organism evidence="2 3">
    <name type="scientific">Alkalibacillus filiformis</name>
    <dbReference type="NCBI Taxonomy" id="200990"/>
    <lineage>
        <taxon>Bacteria</taxon>
        <taxon>Bacillati</taxon>
        <taxon>Bacillota</taxon>
        <taxon>Bacilli</taxon>
        <taxon>Bacillales</taxon>
        <taxon>Bacillaceae</taxon>
        <taxon>Alkalibacillus</taxon>
    </lineage>
</organism>
<evidence type="ECO:0000313" key="2">
    <source>
        <dbReference type="EMBL" id="MDQ0352122.1"/>
    </source>
</evidence>
<name>A0ABU0DUJ3_9BACI</name>
<accession>A0ABU0DUJ3</accession>
<dbReference type="EMBL" id="JAUSUP010000005">
    <property type="protein sequence ID" value="MDQ0352122.1"/>
    <property type="molecule type" value="Genomic_DNA"/>
</dbReference>
<protein>
    <recommendedName>
        <fullName evidence="4">Sporulation protein YjcZ</fullName>
    </recommendedName>
</protein>
<comment type="caution">
    <text evidence="2">The sequence shown here is derived from an EMBL/GenBank/DDBJ whole genome shotgun (WGS) entry which is preliminary data.</text>
</comment>
<evidence type="ECO:0008006" key="4">
    <source>
        <dbReference type="Google" id="ProtNLM"/>
    </source>
</evidence>
<keyword evidence="1" id="KW-0812">Transmembrane</keyword>
<dbReference type="RefSeq" id="WP_307068411.1">
    <property type="nucleotide sequence ID" value="NZ_JAUSUP010000005.1"/>
</dbReference>
<evidence type="ECO:0000313" key="3">
    <source>
        <dbReference type="Proteomes" id="UP001236723"/>
    </source>
</evidence>
<keyword evidence="3" id="KW-1185">Reference proteome</keyword>